<accession>A0AAD7DFA2</accession>
<evidence type="ECO:0000256" key="3">
    <source>
        <dbReference type="ARBA" id="ARBA00022827"/>
    </source>
</evidence>
<dbReference type="PANTHER" id="PTHR42877">
    <property type="entry name" value="L-ORNITHINE N(5)-MONOOXYGENASE-RELATED"/>
    <property type="match status" value="1"/>
</dbReference>
<evidence type="ECO:0000256" key="2">
    <source>
        <dbReference type="ARBA" id="ARBA00022630"/>
    </source>
</evidence>
<evidence type="ECO:0000313" key="6">
    <source>
        <dbReference type="EMBL" id="KAJ7689781.1"/>
    </source>
</evidence>
<evidence type="ECO:0000256" key="4">
    <source>
        <dbReference type="ARBA" id="ARBA00023002"/>
    </source>
</evidence>
<proteinExistence type="inferred from homology"/>
<comment type="caution">
    <text evidence="6">The sequence shown here is derived from an EMBL/GenBank/DDBJ whole genome shotgun (WGS) entry which is preliminary data.</text>
</comment>
<sequence>MPDVVIIGAGVGGLAFGIALKRQLRFTDFTIYEKAAEVGGTWRDNIYPGAASDVAVHFYSLSTDLNPDWSATHGSQPEMQAYWCKLARKYDLYRHIVFNRLVVSAEWNAKEQRYHVVTEDGEGRRSSTTAKILISALGVLEVPQFPDIPGLALFEGKMFHSAKWDAGVDLRGKRVAVIGNATSAAQFVPIISQDPTVQVTQFCRTPSWFLPSMKSDYSPRWKWAFKHLPLVIQLHRFRMYLRSELFYLYVFHHASIRSNVTTQAKKYMTTTAPKADLVHLIPTYDLGCKRVVFDPNYLSSLHRQNLSLNWDGIESIYADGIITKTGDKLKFDVIILATGFVTNRFPLPIRGADGRTVQEYYDGEGCPKAYIGTTVPGFPNLFLLSGPNTATGHTSVIHTEELQVNYILKFVKPILSGVVSSFEVTPAATDRYNERIQDMLSRSVHVACSSWYRTGGDGPISSIFPGPGILFWWWTRRPRWSDYRVDAASGQRWNRILRQQKIRRLLIRALYLILPLAVVLGTARGWYVCFGFDKGEVC</sequence>
<feature type="transmembrane region" description="Helical" evidence="5">
    <location>
        <begin position="505"/>
        <end position="527"/>
    </location>
</feature>
<gene>
    <name evidence="6" type="ORF">B0H17DRAFT_1291851</name>
</gene>
<dbReference type="EMBL" id="JARKIE010000069">
    <property type="protein sequence ID" value="KAJ7689781.1"/>
    <property type="molecule type" value="Genomic_DNA"/>
</dbReference>
<dbReference type="Pfam" id="PF00743">
    <property type="entry name" value="FMO-like"/>
    <property type="match status" value="1"/>
</dbReference>
<dbReference type="InterPro" id="IPR020946">
    <property type="entry name" value="Flavin_mOase-like"/>
</dbReference>
<keyword evidence="5" id="KW-0812">Transmembrane</keyword>
<dbReference type="GO" id="GO:0050660">
    <property type="term" value="F:flavin adenine dinucleotide binding"/>
    <property type="evidence" value="ECO:0007669"/>
    <property type="project" value="InterPro"/>
</dbReference>
<dbReference type="GO" id="GO:0004499">
    <property type="term" value="F:N,N-dimethylaniline monooxygenase activity"/>
    <property type="evidence" value="ECO:0007669"/>
    <property type="project" value="InterPro"/>
</dbReference>
<evidence type="ECO:0000256" key="1">
    <source>
        <dbReference type="ARBA" id="ARBA00010139"/>
    </source>
</evidence>
<dbReference type="AlphaFoldDB" id="A0AAD7DFA2"/>
<feature type="transmembrane region" description="Helical" evidence="5">
    <location>
        <begin position="6"/>
        <end position="24"/>
    </location>
</feature>
<dbReference type="SUPFAM" id="SSF51905">
    <property type="entry name" value="FAD/NAD(P)-binding domain"/>
    <property type="match status" value="2"/>
</dbReference>
<keyword evidence="5" id="KW-0472">Membrane</keyword>
<dbReference type="Gene3D" id="3.50.50.60">
    <property type="entry name" value="FAD/NAD(P)-binding domain"/>
    <property type="match status" value="2"/>
</dbReference>
<dbReference type="GO" id="GO:0050661">
    <property type="term" value="F:NADP binding"/>
    <property type="evidence" value="ECO:0007669"/>
    <property type="project" value="InterPro"/>
</dbReference>
<keyword evidence="3" id="KW-0274">FAD</keyword>
<protein>
    <submittedName>
        <fullName evidence="6">Uncharacterized protein</fullName>
    </submittedName>
</protein>
<dbReference type="Proteomes" id="UP001221757">
    <property type="component" value="Unassembled WGS sequence"/>
</dbReference>
<organism evidence="6 7">
    <name type="scientific">Mycena rosella</name>
    <name type="common">Pink bonnet</name>
    <name type="synonym">Agaricus rosellus</name>
    <dbReference type="NCBI Taxonomy" id="1033263"/>
    <lineage>
        <taxon>Eukaryota</taxon>
        <taxon>Fungi</taxon>
        <taxon>Dikarya</taxon>
        <taxon>Basidiomycota</taxon>
        <taxon>Agaricomycotina</taxon>
        <taxon>Agaricomycetes</taxon>
        <taxon>Agaricomycetidae</taxon>
        <taxon>Agaricales</taxon>
        <taxon>Marasmiineae</taxon>
        <taxon>Mycenaceae</taxon>
        <taxon>Mycena</taxon>
    </lineage>
</organism>
<keyword evidence="4" id="KW-0560">Oxidoreductase</keyword>
<dbReference type="PANTHER" id="PTHR42877:SF4">
    <property type="entry name" value="FAD_NAD(P)-BINDING DOMAIN-CONTAINING PROTEIN-RELATED"/>
    <property type="match status" value="1"/>
</dbReference>
<dbReference type="InterPro" id="IPR036188">
    <property type="entry name" value="FAD/NAD-bd_sf"/>
</dbReference>
<name>A0AAD7DFA2_MYCRO</name>
<keyword evidence="5" id="KW-1133">Transmembrane helix</keyword>
<keyword evidence="2" id="KW-0285">Flavoprotein</keyword>
<dbReference type="InterPro" id="IPR051209">
    <property type="entry name" value="FAD-bind_Monooxygenase_sf"/>
</dbReference>
<comment type="similarity">
    <text evidence="1">Belongs to the FAD-binding monooxygenase family.</text>
</comment>
<keyword evidence="7" id="KW-1185">Reference proteome</keyword>
<evidence type="ECO:0000256" key="5">
    <source>
        <dbReference type="SAM" id="Phobius"/>
    </source>
</evidence>
<evidence type="ECO:0000313" key="7">
    <source>
        <dbReference type="Proteomes" id="UP001221757"/>
    </source>
</evidence>
<reference evidence="6" key="1">
    <citation type="submission" date="2023-03" db="EMBL/GenBank/DDBJ databases">
        <title>Massive genome expansion in bonnet fungi (Mycena s.s.) driven by repeated elements and novel gene families across ecological guilds.</title>
        <authorList>
            <consortium name="Lawrence Berkeley National Laboratory"/>
            <person name="Harder C.B."/>
            <person name="Miyauchi S."/>
            <person name="Viragh M."/>
            <person name="Kuo A."/>
            <person name="Thoen E."/>
            <person name="Andreopoulos B."/>
            <person name="Lu D."/>
            <person name="Skrede I."/>
            <person name="Drula E."/>
            <person name="Henrissat B."/>
            <person name="Morin E."/>
            <person name="Kohler A."/>
            <person name="Barry K."/>
            <person name="LaButti K."/>
            <person name="Morin E."/>
            <person name="Salamov A."/>
            <person name="Lipzen A."/>
            <person name="Mereny Z."/>
            <person name="Hegedus B."/>
            <person name="Baldrian P."/>
            <person name="Stursova M."/>
            <person name="Weitz H."/>
            <person name="Taylor A."/>
            <person name="Grigoriev I.V."/>
            <person name="Nagy L.G."/>
            <person name="Martin F."/>
            <person name="Kauserud H."/>
        </authorList>
    </citation>
    <scope>NUCLEOTIDE SEQUENCE</scope>
    <source>
        <strain evidence="6">CBHHK067</strain>
    </source>
</reference>